<evidence type="ECO:0000313" key="2">
    <source>
        <dbReference type="Proteomes" id="UP000664218"/>
    </source>
</evidence>
<dbReference type="EMBL" id="JAFNJU010000006">
    <property type="protein sequence ID" value="MBO1265083.1"/>
    <property type="molecule type" value="Genomic_DNA"/>
</dbReference>
<dbReference type="Proteomes" id="UP000664218">
    <property type="component" value="Unassembled WGS sequence"/>
</dbReference>
<keyword evidence="2" id="KW-1185">Reference proteome</keyword>
<reference evidence="1" key="1">
    <citation type="submission" date="2021-03" db="EMBL/GenBank/DDBJ databases">
        <title>Proteiniclasticum marinus sp. nov., isolated from tidal flat sediment.</title>
        <authorList>
            <person name="Namirimu T."/>
            <person name="Yang J.-A."/>
            <person name="Yang S.-H."/>
            <person name="Kim Y.-J."/>
            <person name="Kwon K.K."/>
        </authorList>
    </citation>
    <scope>NUCLEOTIDE SEQUENCE</scope>
    <source>
        <strain evidence="1">SCR006</strain>
    </source>
</reference>
<dbReference type="Gene3D" id="3.40.1350.10">
    <property type="match status" value="1"/>
</dbReference>
<evidence type="ECO:0000313" key="1">
    <source>
        <dbReference type="EMBL" id="MBO1265083.1"/>
    </source>
</evidence>
<gene>
    <name evidence="1" type="ORF">J3A84_08605</name>
</gene>
<dbReference type="GO" id="GO:0003676">
    <property type="term" value="F:nucleic acid binding"/>
    <property type="evidence" value="ECO:0007669"/>
    <property type="project" value="InterPro"/>
</dbReference>
<proteinExistence type="predicted"/>
<name>A0A939HAV7_9CLOT</name>
<protein>
    <recommendedName>
        <fullName evidence="3">RAMA domain-containing protein</fullName>
    </recommendedName>
</protein>
<accession>A0A939HAV7</accession>
<sequence>MIIPIKTDANITVDEMDITETSFKSLNLKESHIEEFIRTNIELLLTDESLLIIGSQVTNSEKGRSDLTAIDENGNLVLIEIKRDVEDIKSRKEELEFQAIRYAAGYAKIKTPEELVDKIFAPYVMRYAHEFDLGGLTPHEKATRILESFLEKNNAMKTFNKKQRIILIASSFDRQTESAVAWLIANHVDISCFTLKPLKVGEGLFLEINRLLPPQLLEDFYVEISEKKTVEVRTEGATGITRTYLPRMDKLFEWGLLKAGDTIVIKNFDNSEAFVKDSRSVEFQGIVMTFNNWAEKVTGWSAVNIYEWTLIKGETKTLDQKRREKMAELEE</sequence>
<dbReference type="InterPro" id="IPR011856">
    <property type="entry name" value="tRNA_endonuc-like_dom_sf"/>
</dbReference>
<evidence type="ECO:0008006" key="3">
    <source>
        <dbReference type="Google" id="ProtNLM"/>
    </source>
</evidence>
<comment type="caution">
    <text evidence="1">The sequence shown here is derived from an EMBL/GenBank/DDBJ whole genome shotgun (WGS) entry which is preliminary data.</text>
</comment>
<dbReference type="AlphaFoldDB" id="A0A939HAV7"/>
<dbReference type="RefSeq" id="WP_207599610.1">
    <property type="nucleotide sequence ID" value="NZ_JAFNJU010000006.1"/>
</dbReference>
<organism evidence="1 2">
    <name type="scientific">Proteiniclasticum aestuarii</name>
    <dbReference type="NCBI Taxonomy" id="2817862"/>
    <lineage>
        <taxon>Bacteria</taxon>
        <taxon>Bacillati</taxon>
        <taxon>Bacillota</taxon>
        <taxon>Clostridia</taxon>
        <taxon>Eubacteriales</taxon>
        <taxon>Clostridiaceae</taxon>
        <taxon>Proteiniclasticum</taxon>
    </lineage>
</organism>